<comment type="caution">
    <text evidence="2">The sequence shown here is derived from an EMBL/GenBank/DDBJ whole genome shotgun (WGS) entry which is preliminary data.</text>
</comment>
<dbReference type="Proteomes" id="UP000437431">
    <property type="component" value="Unassembled WGS sequence"/>
</dbReference>
<dbReference type="SUPFAM" id="SSF53756">
    <property type="entry name" value="UDP-Glycosyltransferase/glycogen phosphorylase"/>
    <property type="match status" value="1"/>
</dbReference>
<dbReference type="InterPro" id="IPR001296">
    <property type="entry name" value="Glyco_trans_1"/>
</dbReference>
<dbReference type="CDD" id="cd03801">
    <property type="entry name" value="GT4_PimA-like"/>
    <property type="match status" value="1"/>
</dbReference>
<protein>
    <submittedName>
        <fullName evidence="2">Glycosyltransferase family 4 protein</fullName>
    </submittedName>
</protein>
<dbReference type="PANTHER" id="PTHR45947">
    <property type="entry name" value="SULFOQUINOVOSYL TRANSFERASE SQD2"/>
    <property type="match status" value="1"/>
</dbReference>
<dbReference type="AlphaFoldDB" id="A0A7J5RH48"/>
<gene>
    <name evidence="2" type="ORF">GAY79_12200</name>
</gene>
<dbReference type="GO" id="GO:0016757">
    <property type="term" value="F:glycosyltransferase activity"/>
    <property type="evidence" value="ECO:0007669"/>
    <property type="project" value="InterPro"/>
</dbReference>
<organism evidence="2 3">
    <name type="scientific">Phocaeicola vulgatus</name>
    <name type="common">Bacteroides vulgatus</name>
    <dbReference type="NCBI Taxonomy" id="821"/>
    <lineage>
        <taxon>Bacteria</taxon>
        <taxon>Pseudomonadati</taxon>
        <taxon>Bacteroidota</taxon>
        <taxon>Bacteroidia</taxon>
        <taxon>Bacteroidales</taxon>
        <taxon>Bacteroidaceae</taxon>
        <taxon>Phocaeicola</taxon>
    </lineage>
</organism>
<proteinExistence type="predicted"/>
<accession>A0A7J5RH48</accession>
<dbReference type="InterPro" id="IPR050194">
    <property type="entry name" value="Glycosyltransferase_grp1"/>
</dbReference>
<keyword evidence="2" id="KW-0808">Transferase</keyword>
<dbReference type="Gene3D" id="3.40.50.2000">
    <property type="entry name" value="Glycogen Phosphorylase B"/>
    <property type="match status" value="2"/>
</dbReference>
<sequence length="398" mass="46466">MCPRNLTQIFLGYISEKCIKSNFRMYKREKNIKVLIIWRGPSPYRVDFFNELGKLCDLTVLFERRPDQITDKEKSWFHEDFTHFKGIYLKSITFRNTAFSLEQFKYLRKNAEYDYIVIGMYSTFIQMSSLLYLKLFKIPYLLNSDGGFIKKENKITYYIKRFFISGAKAYLSSSKGTSKYLQYYGANNKIMVYPFTTSFQKDVYKNLTAEDKLKYKKILGIKYNVIILFSGQFIYRKGVDILLKAAKNISKQCGIYIVGGEPTREYLSLCKENNLNNVHFIGFTPPQDLAQYYIASDIYVLPTREDIWGLVINEAMAYGLPIITTDNCLAGLELIKNEENGYIIPVNNTELLAQYANLLIDNKSLRDKIAANNRKKIQLYTLENMAKTHIDFLHNLKD</sequence>
<dbReference type="PANTHER" id="PTHR45947:SF3">
    <property type="entry name" value="SULFOQUINOVOSYL TRANSFERASE SQD2"/>
    <property type="match status" value="1"/>
</dbReference>
<dbReference type="Pfam" id="PF00534">
    <property type="entry name" value="Glycos_transf_1"/>
    <property type="match status" value="1"/>
</dbReference>
<evidence type="ECO:0000259" key="1">
    <source>
        <dbReference type="Pfam" id="PF00534"/>
    </source>
</evidence>
<name>A0A7J5RH48_PHOVU</name>
<feature type="domain" description="Glycosyl transferase family 1" evidence="1">
    <location>
        <begin position="215"/>
        <end position="375"/>
    </location>
</feature>
<evidence type="ECO:0000313" key="3">
    <source>
        <dbReference type="Proteomes" id="UP000437431"/>
    </source>
</evidence>
<dbReference type="EMBL" id="WDAY01000025">
    <property type="protein sequence ID" value="KAB6559917.1"/>
    <property type="molecule type" value="Genomic_DNA"/>
</dbReference>
<reference evidence="2 3" key="1">
    <citation type="journal article" date="2019" name="Nat. Med.">
        <title>A library of human gut bacterial isolates paired with longitudinal multiomics data enables mechanistic microbiome research.</title>
        <authorList>
            <person name="Poyet M."/>
            <person name="Groussin M."/>
            <person name="Gibbons S.M."/>
            <person name="Avila-Pacheco J."/>
            <person name="Jiang X."/>
            <person name="Kearney S.M."/>
            <person name="Perrotta A.R."/>
            <person name="Berdy B."/>
            <person name="Zhao S."/>
            <person name="Lieberman T.D."/>
            <person name="Swanson P.K."/>
            <person name="Smith M."/>
            <person name="Roesemann S."/>
            <person name="Alexander J.E."/>
            <person name="Rich S.A."/>
            <person name="Livny J."/>
            <person name="Vlamakis H."/>
            <person name="Clish C."/>
            <person name="Bullock K."/>
            <person name="Deik A."/>
            <person name="Scott J."/>
            <person name="Pierce K.A."/>
            <person name="Xavier R.J."/>
            <person name="Alm E.J."/>
        </authorList>
    </citation>
    <scope>NUCLEOTIDE SEQUENCE [LARGE SCALE GENOMIC DNA]</scope>
    <source>
        <strain evidence="2 3">BIOML-A111</strain>
    </source>
</reference>
<evidence type="ECO:0000313" key="2">
    <source>
        <dbReference type="EMBL" id="KAB6559917.1"/>
    </source>
</evidence>